<dbReference type="EMBL" id="CP075585">
    <property type="protein sequence ID" value="QZA58840.1"/>
    <property type="molecule type" value="Genomic_DNA"/>
</dbReference>
<reference evidence="1 2" key="2">
    <citation type="submission" date="2021-05" db="EMBL/GenBank/DDBJ databases">
        <title>Ecology and evolution of chlamydial symbionts of arthropods.</title>
        <authorList>
            <person name="Halter T."/>
            <person name="Sixt B.S."/>
            <person name="Toenshoff E.R."/>
            <person name="Koestlbacher S."/>
            <person name="Schulz F."/>
            <person name="Kostanjsek R."/>
            <person name="Collingro A."/>
            <person name="Hendrickx F."/>
            <person name="Horn M."/>
        </authorList>
    </citation>
    <scope>NUCLEOTIDE SEQUENCE [LARGE SCALE GENOMIC DNA]</scope>
    <source>
        <strain evidence="1 2">15C</strain>
    </source>
</reference>
<reference evidence="1 2" key="1">
    <citation type="submission" date="2020-01" db="EMBL/GenBank/DDBJ databases">
        <authorList>
            <person name="Sixt B."/>
            <person name="Schulz F."/>
            <person name="Kostanjsek R."/>
            <person name="Koestlbacher S."/>
            <person name="Collingro A."/>
            <person name="Toenshoff E."/>
            <person name="Horn M."/>
        </authorList>
    </citation>
    <scope>NUCLEOTIDE SEQUENCE [LARGE SCALE GENOMIC DNA]</scope>
    <source>
        <strain evidence="1 2">15C</strain>
    </source>
</reference>
<name>A0ABX8YZK9_9BACT</name>
<organism evidence="1 2">
    <name type="scientific">Candidatus Rhabdochlamydia porcellionis</name>
    <dbReference type="NCBI Taxonomy" id="225148"/>
    <lineage>
        <taxon>Bacteria</taxon>
        <taxon>Pseudomonadati</taxon>
        <taxon>Chlamydiota</taxon>
        <taxon>Chlamydiia</taxon>
        <taxon>Parachlamydiales</taxon>
        <taxon>Candidatus Rhabdochlamydiaceae</taxon>
        <taxon>Candidatus Rhabdochlamydia</taxon>
    </lineage>
</organism>
<dbReference type="Proteomes" id="UP000822862">
    <property type="component" value="Chromosome"/>
</dbReference>
<evidence type="ECO:0008006" key="3">
    <source>
        <dbReference type="Google" id="ProtNLM"/>
    </source>
</evidence>
<dbReference type="RefSeq" id="WP_194844666.1">
    <property type="nucleotide sequence ID" value="NZ_CP075585.1"/>
</dbReference>
<protein>
    <recommendedName>
        <fullName evidence="3">DUF3971 domain-containing protein</fullName>
    </recommendedName>
</protein>
<evidence type="ECO:0000313" key="2">
    <source>
        <dbReference type="Proteomes" id="UP000822862"/>
    </source>
</evidence>
<sequence>MRKICYGTLLALIIFLLFLPNFLSTQLGTQLFISFLGKKIQLTKLHLSWFGRQKILQLEVIKQNQTWFSSPEVTIDSSLISLLLFHKLKIEVKEPKLLWEEKSQAFSASLQSHTKSKSSFNFFKSIQTLRITNGSFKVVPLDYPTMQFDHIDLKWSRQQDLGHLILLANSLQNQNKGSIRLQGSFPISKKTHPLPLTLTATCINLSTEFLNLFTQGFPIRSLIGDVFDLKLDIKEQLYTFDLSSPLVKTQGLVHWNKKKEQLIASSIPISFTLTQGNYAFIRSLTKLPALTLAEPSVFHGMIHQLSLNTKAKGFFPTFNKSSLVFHAELANDKLLLTSSSEVSLISSLQVQIKASKEHISSQTQAIISAKKQGSFFSDISWEKQTEALYAEIRASEFPSYLLEGIFPQISLQKLCGPSIELTLNAKLLARNGSLSVEIISPYSSFSLQGQLQKETITLDKPLYCQLSKEAGAYALKEISPSLQPKNPISIKIAAGETLSFSYPFLSMQWVIPTLELEMGKVLCHKQIFTSSLFNLLKIHQFDTAAIFNLWIAPITMHIDKSLITVERVELLLADLYEIAIWGKIKDHLLKMKVGLPASTLTKAFQIPNLPDDYVLALTLEGNIENPEINLKKAAAKIAALFICQQNKNPLSILFSSCKSLQKTSIPPAKHPFPWEQRTAFAKNKNSKRFKQDDKPLEQLLKVMR</sequence>
<proteinExistence type="predicted"/>
<accession>A0ABX8YZK9</accession>
<evidence type="ECO:0000313" key="1">
    <source>
        <dbReference type="EMBL" id="QZA58840.1"/>
    </source>
</evidence>
<keyword evidence="2" id="KW-1185">Reference proteome</keyword>
<gene>
    <name evidence="1" type="ORF">RHAB15C_0000719</name>
</gene>